<protein>
    <recommendedName>
        <fullName evidence="4">Dihydrodipicolinate synthase family protein</fullName>
    </recommendedName>
</protein>
<evidence type="ECO:0000313" key="2">
    <source>
        <dbReference type="EMBL" id="ASU79905.1"/>
    </source>
</evidence>
<accession>A0A223RVL9</accession>
<dbReference type="Proteomes" id="UP000215043">
    <property type="component" value="Chromosome"/>
</dbReference>
<dbReference type="KEGG" id="aey:CDG81_18385"/>
<organism evidence="2 3">
    <name type="scientific">Actinopolyspora erythraea</name>
    <dbReference type="NCBI Taxonomy" id="414996"/>
    <lineage>
        <taxon>Bacteria</taxon>
        <taxon>Bacillati</taxon>
        <taxon>Actinomycetota</taxon>
        <taxon>Actinomycetes</taxon>
        <taxon>Actinopolysporales</taxon>
        <taxon>Actinopolysporaceae</taxon>
        <taxon>Actinopolyspora</taxon>
    </lineage>
</organism>
<dbReference type="Pfam" id="PF00701">
    <property type="entry name" value="DHDPS"/>
    <property type="match status" value="1"/>
</dbReference>
<proteinExistence type="predicted"/>
<evidence type="ECO:0000313" key="3">
    <source>
        <dbReference type="Proteomes" id="UP000215043"/>
    </source>
</evidence>
<dbReference type="PANTHER" id="PTHR12128">
    <property type="entry name" value="DIHYDRODIPICOLINATE SYNTHASE"/>
    <property type="match status" value="1"/>
</dbReference>
<keyword evidence="1" id="KW-0456">Lyase</keyword>
<dbReference type="SMART" id="SM01130">
    <property type="entry name" value="DHDPS"/>
    <property type="match status" value="1"/>
</dbReference>
<dbReference type="OrthoDB" id="8995637at2"/>
<dbReference type="PANTHER" id="PTHR12128:SF19">
    <property type="entry name" value="5-DEHYDRO-4-DEOXYGLUCARATE DEHYDRATASE 2-RELATED"/>
    <property type="match status" value="1"/>
</dbReference>
<gene>
    <name evidence="2" type="ORF">CDG81_18385</name>
</gene>
<sequence>MPHLSPPEVARRLASGLLSFPVTHFRQDLSLDESAYRENIRWLGGYGAAGLFAAGGTGEFFSLTPSEVETVVTAAVEEVPRDLPMIAPAGHGTATAVDMARAAERSGEHGLLLLPRSHHRQRLALDVEFSDDTTAQRDHPLQRLPVQAQHEGFRRTEGQTGLLVEPVHLTAHRHPAAHLHVGLDRNPGVPAKTHDPPSRTLATLDMTTKQLIRYRTYSA</sequence>
<dbReference type="GO" id="GO:0008840">
    <property type="term" value="F:4-hydroxy-tetrahydrodipicolinate synthase activity"/>
    <property type="evidence" value="ECO:0007669"/>
    <property type="project" value="TreeGrafter"/>
</dbReference>
<evidence type="ECO:0000256" key="1">
    <source>
        <dbReference type="ARBA" id="ARBA00023239"/>
    </source>
</evidence>
<dbReference type="InterPro" id="IPR002220">
    <property type="entry name" value="DapA-like"/>
</dbReference>
<dbReference type="InterPro" id="IPR013785">
    <property type="entry name" value="Aldolase_TIM"/>
</dbReference>
<dbReference type="Gene3D" id="3.20.20.70">
    <property type="entry name" value="Aldolase class I"/>
    <property type="match status" value="1"/>
</dbReference>
<evidence type="ECO:0008006" key="4">
    <source>
        <dbReference type="Google" id="ProtNLM"/>
    </source>
</evidence>
<reference evidence="2 3" key="1">
    <citation type="submission" date="2017-08" db="EMBL/GenBank/DDBJ databases">
        <title>The complete genome sequence of moderately halophilic actinomycete Actinopolyspora erythraea YIM 90600, the producer of novel erythromycin, novel actinopolysporins A-C and tubercidin.</title>
        <authorList>
            <person name="Yin M."/>
            <person name="Tang S."/>
        </authorList>
    </citation>
    <scope>NUCLEOTIDE SEQUENCE [LARGE SCALE GENOMIC DNA]</scope>
    <source>
        <strain evidence="2 3">YIM 90600</strain>
    </source>
</reference>
<dbReference type="AlphaFoldDB" id="A0A223RVL9"/>
<name>A0A223RVL9_9ACTN</name>
<dbReference type="EMBL" id="CP022752">
    <property type="protein sequence ID" value="ASU79905.1"/>
    <property type="molecule type" value="Genomic_DNA"/>
</dbReference>
<dbReference type="SUPFAM" id="SSF51569">
    <property type="entry name" value="Aldolase"/>
    <property type="match status" value="1"/>
</dbReference>